<dbReference type="AlphaFoldDB" id="A0A564FYL3"/>
<dbReference type="Proteomes" id="UP000401717">
    <property type="component" value="Unassembled WGS sequence"/>
</dbReference>
<reference evidence="1" key="3">
    <citation type="submission" date="2021-08" db="EMBL/GenBank/DDBJ databases">
        <authorList>
            <person name="Tani A."/>
            <person name="Ola A."/>
            <person name="Ogura Y."/>
            <person name="Katsura K."/>
            <person name="Hayashi T."/>
        </authorList>
    </citation>
    <scope>NUCLEOTIDE SEQUENCE</scope>
    <source>
        <strain evidence="1">DSM 22415</strain>
    </source>
</reference>
<evidence type="ECO:0000313" key="4">
    <source>
        <dbReference type="Proteomes" id="UP001055303"/>
    </source>
</evidence>
<reference evidence="1" key="2">
    <citation type="journal article" date="2021" name="Front. Microbiol.">
        <title>Comprehensive Comparative Genomics and Phenotyping of Methylobacterium Species.</title>
        <authorList>
            <person name="Alessa O."/>
            <person name="Ogura Y."/>
            <person name="Fujitani Y."/>
            <person name="Takami H."/>
            <person name="Hayashi T."/>
            <person name="Sahin N."/>
            <person name="Tani A."/>
        </authorList>
    </citation>
    <scope>NUCLEOTIDE SEQUENCE</scope>
    <source>
        <strain evidence="1">DSM 22415</strain>
    </source>
</reference>
<proteinExistence type="predicted"/>
<keyword evidence="4" id="KW-1185">Reference proteome</keyword>
<dbReference type="Proteomes" id="UP001055303">
    <property type="component" value="Unassembled WGS sequence"/>
</dbReference>
<evidence type="ECO:0000313" key="2">
    <source>
        <dbReference type="EMBL" id="VUF13077.1"/>
    </source>
</evidence>
<protein>
    <submittedName>
        <fullName evidence="2">Uncharacterized protein</fullName>
    </submittedName>
</protein>
<name>A0A564FYL3_9HYPH</name>
<accession>A0A564FYL3</accession>
<dbReference type="EMBL" id="BPQI01000165">
    <property type="protein sequence ID" value="GJD58715.1"/>
    <property type="molecule type" value="Genomic_DNA"/>
</dbReference>
<gene>
    <name evidence="1" type="ORF">IFDJLNFL_4638</name>
    <name evidence="2" type="ORF">MTDSW087_02775</name>
</gene>
<reference evidence="2 3" key="1">
    <citation type="submission" date="2019-06" db="EMBL/GenBank/DDBJ databases">
        <authorList>
            <person name="Rodrigo-Torres L."/>
            <person name="Arahal R. D."/>
            <person name="Lucena T."/>
        </authorList>
    </citation>
    <scope>NUCLEOTIDE SEQUENCE [LARGE SCALE GENOMIC DNA]</scope>
    <source>
        <strain evidence="2 3">SW08-7</strain>
    </source>
</reference>
<sequence length="30" mass="3446">MISAMTFITVEACEERDSAFPEPKQTDKNR</sequence>
<evidence type="ECO:0000313" key="3">
    <source>
        <dbReference type="Proteomes" id="UP000401717"/>
    </source>
</evidence>
<dbReference type="EMBL" id="CABFVH010000016">
    <property type="protein sequence ID" value="VUF13077.1"/>
    <property type="molecule type" value="Genomic_DNA"/>
</dbReference>
<evidence type="ECO:0000313" key="1">
    <source>
        <dbReference type="EMBL" id="GJD58715.1"/>
    </source>
</evidence>
<organism evidence="2 3">
    <name type="scientific">Methylobacterium dankookense</name>
    <dbReference type="NCBI Taxonomy" id="560405"/>
    <lineage>
        <taxon>Bacteria</taxon>
        <taxon>Pseudomonadati</taxon>
        <taxon>Pseudomonadota</taxon>
        <taxon>Alphaproteobacteria</taxon>
        <taxon>Hyphomicrobiales</taxon>
        <taxon>Methylobacteriaceae</taxon>
        <taxon>Methylobacterium</taxon>
    </lineage>
</organism>